<proteinExistence type="predicted"/>
<evidence type="ECO:0008006" key="4">
    <source>
        <dbReference type="Google" id="ProtNLM"/>
    </source>
</evidence>
<name>A0A8J3P858_9ACTN</name>
<keyword evidence="3" id="KW-1185">Reference proteome</keyword>
<dbReference type="AlphaFoldDB" id="A0A8J3P858"/>
<dbReference type="RefSeq" id="WP_203694122.1">
    <property type="nucleotide sequence ID" value="NZ_BAAALC010000029.1"/>
</dbReference>
<sequence length="296" mass="29650">MRSFRGSKLLTALAAVTLGTAVSLTAAAPAQAVSGIIVTIGWSALTGSESTKTANAICPAGKFVLGGGADIVGGGNEVRLTAMIPAAPGLPTHSYYAAAMEDGSYAADWTLYTWAICGNPIAGWEVRSNYAAVVPGNSYVHSLAFCTGNKKVVGTGGAVVGGYRFKLIYIIPGGADHITVSTGVAPDENVNATYGAWSYAICADPIGQQVVWAESVSSSINKGLSVACPAGTKVHGTGAKAGSGPGGGSPVVGQLHLNRIGLFGAGALAGVDVAAHEDQTGYAGNWTTTVYAICAP</sequence>
<feature type="signal peptide" evidence="1">
    <location>
        <begin position="1"/>
        <end position="32"/>
    </location>
</feature>
<evidence type="ECO:0000313" key="3">
    <source>
        <dbReference type="Proteomes" id="UP000630887"/>
    </source>
</evidence>
<evidence type="ECO:0000256" key="1">
    <source>
        <dbReference type="SAM" id="SignalP"/>
    </source>
</evidence>
<comment type="caution">
    <text evidence="2">The sequence shown here is derived from an EMBL/GenBank/DDBJ whole genome shotgun (WGS) entry which is preliminary data.</text>
</comment>
<organism evidence="2 3">
    <name type="scientific">Catellatospora coxensis</name>
    <dbReference type="NCBI Taxonomy" id="310354"/>
    <lineage>
        <taxon>Bacteria</taxon>
        <taxon>Bacillati</taxon>
        <taxon>Actinomycetota</taxon>
        <taxon>Actinomycetes</taxon>
        <taxon>Micromonosporales</taxon>
        <taxon>Micromonosporaceae</taxon>
        <taxon>Catellatospora</taxon>
    </lineage>
</organism>
<dbReference type="EMBL" id="BONI01000038">
    <property type="protein sequence ID" value="GIG07786.1"/>
    <property type="molecule type" value="Genomic_DNA"/>
</dbReference>
<feature type="chain" id="PRO_5035292852" description="Secreted protein" evidence="1">
    <location>
        <begin position="33"/>
        <end position="296"/>
    </location>
</feature>
<evidence type="ECO:0000313" key="2">
    <source>
        <dbReference type="EMBL" id="GIG07786.1"/>
    </source>
</evidence>
<dbReference type="Proteomes" id="UP000630887">
    <property type="component" value="Unassembled WGS sequence"/>
</dbReference>
<gene>
    <name evidence="2" type="ORF">Cco03nite_44860</name>
</gene>
<protein>
    <recommendedName>
        <fullName evidence="4">Secreted protein</fullName>
    </recommendedName>
</protein>
<keyword evidence="1" id="KW-0732">Signal</keyword>
<reference evidence="2 3" key="1">
    <citation type="submission" date="2021-01" db="EMBL/GenBank/DDBJ databases">
        <title>Whole genome shotgun sequence of Catellatospora coxensis NBRC 107359.</title>
        <authorList>
            <person name="Komaki H."/>
            <person name="Tamura T."/>
        </authorList>
    </citation>
    <scope>NUCLEOTIDE SEQUENCE [LARGE SCALE GENOMIC DNA]</scope>
    <source>
        <strain evidence="2 3">NBRC 107359</strain>
    </source>
</reference>
<accession>A0A8J3P858</accession>